<keyword evidence="1" id="KW-1133">Transmembrane helix</keyword>
<keyword evidence="3" id="KW-1185">Reference proteome</keyword>
<dbReference type="RefSeq" id="WP_172967444.1">
    <property type="nucleotide sequence ID" value="NZ_BKZQ01000006.1"/>
</dbReference>
<accession>A0A5J4JBY4</accession>
<protein>
    <submittedName>
        <fullName evidence="2">Uncharacterized protein</fullName>
    </submittedName>
</protein>
<comment type="caution">
    <text evidence="2">The sequence shown here is derived from an EMBL/GenBank/DDBJ whole genome shotgun (WGS) entry which is preliminary data.</text>
</comment>
<keyword evidence="1" id="KW-0472">Membrane</keyword>
<dbReference type="Proteomes" id="UP000391919">
    <property type="component" value="Unassembled WGS sequence"/>
</dbReference>
<feature type="transmembrane region" description="Helical" evidence="1">
    <location>
        <begin position="32"/>
        <end position="51"/>
    </location>
</feature>
<keyword evidence="1" id="KW-0812">Transmembrane</keyword>
<sequence length="110" mass="11989">MRVSGMMGILLSIQALLLYLNPLNLPIQSDTRVIICLTVAASILYIIAASADLQPKRAIHILGGVIAAAVIAQIVLDAFQNSFFAYTFFIYGSLVFFNSLLFLIAFSIFS</sequence>
<dbReference type="EMBL" id="BKZQ01000006">
    <property type="protein sequence ID" value="GER69443.1"/>
    <property type="molecule type" value="Genomic_DNA"/>
</dbReference>
<feature type="transmembrane region" description="Helical" evidence="1">
    <location>
        <begin position="58"/>
        <end position="76"/>
    </location>
</feature>
<evidence type="ECO:0000313" key="2">
    <source>
        <dbReference type="EMBL" id="GER69443.1"/>
    </source>
</evidence>
<evidence type="ECO:0000256" key="1">
    <source>
        <dbReference type="SAM" id="Phobius"/>
    </source>
</evidence>
<reference evidence="2 3" key="1">
    <citation type="submission" date="2019-09" db="EMBL/GenBank/DDBJ databases">
        <title>Draft genome sequence of Bacillus sp. JC-7.</title>
        <authorList>
            <person name="Tanaka N."/>
            <person name="Shiwa Y."/>
            <person name="Fujita N."/>
            <person name="Tanasupawat S."/>
        </authorList>
    </citation>
    <scope>NUCLEOTIDE SEQUENCE [LARGE SCALE GENOMIC DNA]</scope>
    <source>
        <strain evidence="2 3">JC-7</strain>
    </source>
</reference>
<dbReference type="AlphaFoldDB" id="A0A5J4JBY4"/>
<evidence type="ECO:0000313" key="3">
    <source>
        <dbReference type="Proteomes" id="UP000391919"/>
    </source>
</evidence>
<proteinExistence type="predicted"/>
<gene>
    <name evidence="2" type="ORF">BpJC7_07460</name>
</gene>
<feature type="transmembrane region" description="Helical" evidence="1">
    <location>
        <begin position="88"/>
        <end position="109"/>
    </location>
</feature>
<organism evidence="2 3">
    <name type="scientific">Weizmannia acidilactici</name>
    <dbReference type="NCBI Taxonomy" id="2607726"/>
    <lineage>
        <taxon>Bacteria</taxon>
        <taxon>Bacillati</taxon>
        <taxon>Bacillota</taxon>
        <taxon>Bacilli</taxon>
        <taxon>Bacillales</taxon>
        <taxon>Bacillaceae</taxon>
        <taxon>Heyndrickxia</taxon>
    </lineage>
</organism>
<name>A0A5J4JBY4_9BACI</name>